<accession>A0A9D2GT52</accession>
<dbReference type="CDD" id="cd04301">
    <property type="entry name" value="NAT_SF"/>
    <property type="match status" value="1"/>
</dbReference>
<evidence type="ECO:0000259" key="1">
    <source>
        <dbReference type="PROSITE" id="PS51186"/>
    </source>
</evidence>
<reference evidence="2" key="2">
    <citation type="submission" date="2021-04" db="EMBL/GenBank/DDBJ databases">
        <authorList>
            <person name="Gilroy R."/>
        </authorList>
    </citation>
    <scope>NUCLEOTIDE SEQUENCE</scope>
    <source>
        <strain evidence="2">ChiW4-1371</strain>
    </source>
</reference>
<gene>
    <name evidence="2" type="ORF">H9804_06205</name>
</gene>
<evidence type="ECO:0000313" key="3">
    <source>
        <dbReference type="Proteomes" id="UP000824176"/>
    </source>
</evidence>
<dbReference type="PROSITE" id="PS51186">
    <property type="entry name" value="GNAT"/>
    <property type="match status" value="1"/>
</dbReference>
<feature type="domain" description="N-acetyltransferase" evidence="1">
    <location>
        <begin position="1"/>
        <end position="112"/>
    </location>
</feature>
<dbReference type="EMBL" id="DXAQ01000095">
    <property type="protein sequence ID" value="HIZ89517.1"/>
    <property type="molecule type" value="Genomic_DNA"/>
</dbReference>
<feature type="non-terminal residue" evidence="2">
    <location>
        <position position="1"/>
    </location>
</feature>
<dbReference type="AlphaFoldDB" id="A0A9D2GT52"/>
<dbReference type="Gene3D" id="3.40.630.30">
    <property type="match status" value="1"/>
</dbReference>
<dbReference type="InterPro" id="IPR000182">
    <property type="entry name" value="GNAT_dom"/>
</dbReference>
<dbReference type="GO" id="GO:0016747">
    <property type="term" value="F:acyltransferase activity, transferring groups other than amino-acyl groups"/>
    <property type="evidence" value="ECO:0007669"/>
    <property type="project" value="InterPro"/>
</dbReference>
<dbReference type="InterPro" id="IPR016181">
    <property type="entry name" value="Acyl_CoA_acyltransferase"/>
</dbReference>
<dbReference type="Proteomes" id="UP000824176">
    <property type="component" value="Unassembled WGS sequence"/>
</dbReference>
<dbReference type="Pfam" id="PF00583">
    <property type="entry name" value="Acetyltransf_1"/>
    <property type="match status" value="1"/>
</dbReference>
<evidence type="ECO:0000313" key="2">
    <source>
        <dbReference type="EMBL" id="HIZ89517.1"/>
    </source>
</evidence>
<sequence length="112" mass="12773">KKFIDNKNDFGFIAKINNKIVGFAFGYILLKPDGRKVFYLDAIDVMPDFQGKGYGTGLISFARDYAKTIDCYEMFLITNRSNISACKCYEKAGGINDADDEVVYVYDFREEN</sequence>
<name>A0A9D2GT52_9BACT</name>
<reference evidence="2" key="1">
    <citation type="journal article" date="2021" name="PeerJ">
        <title>Extensive microbial diversity within the chicken gut microbiome revealed by metagenomics and culture.</title>
        <authorList>
            <person name="Gilroy R."/>
            <person name="Ravi A."/>
            <person name="Getino M."/>
            <person name="Pursley I."/>
            <person name="Horton D.L."/>
            <person name="Alikhan N.F."/>
            <person name="Baker D."/>
            <person name="Gharbi K."/>
            <person name="Hall N."/>
            <person name="Watson M."/>
            <person name="Adriaenssens E.M."/>
            <person name="Foster-Nyarko E."/>
            <person name="Jarju S."/>
            <person name="Secka A."/>
            <person name="Antonio M."/>
            <person name="Oren A."/>
            <person name="Chaudhuri R.R."/>
            <person name="La Ragione R."/>
            <person name="Hildebrand F."/>
            <person name="Pallen M.J."/>
        </authorList>
    </citation>
    <scope>NUCLEOTIDE SEQUENCE</scope>
    <source>
        <strain evidence="2">ChiW4-1371</strain>
    </source>
</reference>
<comment type="caution">
    <text evidence="2">The sequence shown here is derived from an EMBL/GenBank/DDBJ whole genome shotgun (WGS) entry which is preliminary data.</text>
</comment>
<organism evidence="2 3">
    <name type="scientific">Candidatus Mucispirillum faecigallinarum</name>
    <dbReference type="NCBI Taxonomy" id="2838699"/>
    <lineage>
        <taxon>Bacteria</taxon>
        <taxon>Pseudomonadati</taxon>
        <taxon>Deferribacterota</taxon>
        <taxon>Deferribacteres</taxon>
        <taxon>Deferribacterales</taxon>
        <taxon>Mucispirillaceae</taxon>
        <taxon>Mucispirillum</taxon>
    </lineage>
</organism>
<protein>
    <submittedName>
        <fullName evidence="2">GNAT family N-acetyltransferase</fullName>
    </submittedName>
</protein>
<dbReference type="SUPFAM" id="SSF55729">
    <property type="entry name" value="Acyl-CoA N-acyltransferases (Nat)"/>
    <property type="match status" value="1"/>
</dbReference>
<proteinExistence type="predicted"/>